<dbReference type="PROSITE" id="PS51746">
    <property type="entry name" value="PPM_2"/>
    <property type="match status" value="1"/>
</dbReference>
<evidence type="ECO:0000313" key="3">
    <source>
        <dbReference type="Proteomes" id="UP000054144"/>
    </source>
</evidence>
<proteinExistence type="predicted"/>
<feature type="domain" description="PPM-type phosphatase" evidence="1">
    <location>
        <begin position="57"/>
        <end position="407"/>
    </location>
</feature>
<dbReference type="AlphaFoldDB" id="A0A0D7ANJ0"/>
<dbReference type="EMBL" id="KN881628">
    <property type="protein sequence ID" value="KIY53152.1"/>
    <property type="molecule type" value="Genomic_DNA"/>
</dbReference>
<evidence type="ECO:0000313" key="2">
    <source>
        <dbReference type="EMBL" id="KIY53152.1"/>
    </source>
</evidence>
<dbReference type="InterPro" id="IPR001932">
    <property type="entry name" value="PPM-type_phosphatase-like_dom"/>
</dbReference>
<dbReference type="Pfam" id="PF00481">
    <property type="entry name" value="PP2C"/>
    <property type="match status" value="1"/>
</dbReference>
<dbReference type="SUPFAM" id="SSF81606">
    <property type="entry name" value="PP2C-like"/>
    <property type="match status" value="1"/>
</dbReference>
<gene>
    <name evidence="2" type="ORF">FISHEDRAFT_69287</name>
</gene>
<evidence type="ECO:0000259" key="1">
    <source>
        <dbReference type="PROSITE" id="PS51746"/>
    </source>
</evidence>
<organism evidence="2 3">
    <name type="scientific">Fistulina hepatica ATCC 64428</name>
    <dbReference type="NCBI Taxonomy" id="1128425"/>
    <lineage>
        <taxon>Eukaryota</taxon>
        <taxon>Fungi</taxon>
        <taxon>Dikarya</taxon>
        <taxon>Basidiomycota</taxon>
        <taxon>Agaricomycotina</taxon>
        <taxon>Agaricomycetes</taxon>
        <taxon>Agaricomycetidae</taxon>
        <taxon>Agaricales</taxon>
        <taxon>Fistulinaceae</taxon>
        <taxon>Fistulina</taxon>
    </lineage>
</organism>
<dbReference type="GO" id="GO:0004722">
    <property type="term" value="F:protein serine/threonine phosphatase activity"/>
    <property type="evidence" value="ECO:0007669"/>
    <property type="project" value="InterPro"/>
</dbReference>
<dbReference type="OrthoDB" id="19329at2759"/>
<dbReference type="SMART" id="SM00332">
    <property type="entry name" value="PP2Cc"/>
    <property type="match status" value="1"/>
</dbReference>
<dbReference type="PANTHER" id="PTHR13832">
    <property type="entry name" value="PROTEIN PHOSPHATASE 2C"/>
    <property type="match status" value="1"/>
</dbReference>
<reference evidence="2 3" key="1">
    <citation type="journal article" date="2015" name="Fungal Genet. Biol.">
        <title>Evolution of novel wood decay mechanisms in Agaricales revealed by the genome sequences of Fistulina hepatica and Cylindrobasidium torrendii.</title>
        <authorList>
            <person name="Floudas D."/>
            <person name="Held B.W."/>
            <person name="Riley R."/>
            <person name="Nagy L.G."/>
            <person name="Koehler G."/>
            <person name="Ransdell A.S."/>
            <person name="Younus H."/>
            <person name="Chow J."/>
            <person name="Chiniquy J."/>
            <person name="Lipzen A."/>
            <person name="Tritt A."/>
            <person name="Sun H."/>
            <person name="Haridas S."/>
            <person name="LaButti K."/>
            <person name="Ohm R.A."/>
            <person name="Kues U."/>
            <person name="Blanchette R.A."/>
            <person name="Grigoriev I.V."/>
            <person name="Minto R.E."/>
            <person name="Hibbett D.S."/>
        </authorList>
    </citation>
    <scope>NUCLEOTIDE SEQUENCE [LARGE SCALE GENOMIC DNA]</scope>
    <source>
        <strain evidence="2 3">ATCC 64428</strain>
    </source>
</reference>
<dbReference type="InterPro" id="IPR015655">
    <property type="entry name" value="PP2C"/>
</dbReference>
<sequence>MSLNNIESKRAVFTHPITGGSFYYTLLTASEVDARLPSLFSSCGSSEETDYVSFQPDTRLKSATQDRFVVTDIELSDGSWKLRAVLDGHGGHDAVNFASQSIAAFLRSRLNDVIDAHDNSPPADAVARAIVDAVRDMDNSIADGLYALFPGGEQSLSSMTNEEISAIVNDAPENHQKVMRCVNGSTLLLSLIDARRENLWVCSLGDCQAVLCQEAESGQWSSSVLSFNHNAGDPGEAARLKSEHPGEEEIILNDRVLGVIAITRAIGDYEFKLSLPYVQRVLLNIKPSLKFSFATLEQFISRLKTPPYLTSQSEVTHVSLNSLSGNVILVLCSDGLIDAYEEGSRDLDAFASRIATALRDVPPGSNIASHLIRDAIGGADLEKASYSLTLEFPGKWLDDVTVLVQRL</sequence>
<dbReference type="CDD" id="cd00143">
    <property type="entry name" value="PP2Cc"/>
    <property type="match status" value="1"/>
</dbReference>
<dbReference type="PANTHER" id="PTHR13832:SF792">
    <property type="entry name" value="GM14286P"/>
    <property type="match status" value="1"/>
</dbReference>
<protein>
    <submittedName>
        <fullName evidence="2">Protein serine/threonine phosphatase 2C</fullName>
    </submittedName>
</protein>
<dbReference type="Proteomes" id="UP000054144">
    <property type="component" value="Unassembled WGS sequence"/>
</dbReference>
<keyword evidence="3" id="KW-1185">Reference proteome</keyword>
<accession>A0A0D7ANJ0</accession>
<dbReference type="InterPro" id="IPR036457">
    <property type="entry name" value="PPM-type-like_dom_sf"/>
</dbReference>
<name>A0A0D7ANJ0_9AGAR</name>
<dbReference type="Gene3D" id="3.60.40.10">
    <property type="entry name" value="PPM-type phosphatase domain"/>
    <property type="match status" value="1"/>
</dbReference>